<dbReference type="Proteomes" id="UP000191933">
    <property type="component" value="Unassembled WGS sequence"/>
</dbReference>
<dbReference type="AlphaFoldDB" id="A0A9W5AZE5"/>
<dbReference type="RefSeq" id="WP_080822785.1">
    <property type="nucleotide sequence ID" value="NZ_LT009718.1"/>
</dbReference>
<evidence type="ECO:0000256" key="1">
    <source>
        <dbReference type="SAM" id="Coils"/>
    </source>
</evidence>
<gene>
    <name evidence="2" type="ORF">AGR2A_Cc120094</name>
</gene>
<sequence>MAEKAADIHTLAPRTSWLEDAVADLYARPGGSGTLDERLWKATVTGAEVSATFRDEPWTAEDLIYGPGSPNNLSMHQTVFGTNSAGALLCQDGKGLYGWLFPTTETRWQYGPENGSRNLATEIFDAPDSGYVHALRAATLSLMQAVFKNPSYVGSYTIIDRINDQAEEMETLASGLEEALVAFQEAQDEKLEAFRVTLSNLSAMVDDMRTRMAAAGI</sequence>
<comment type="caution">
    <text evidence="2">The sequence shown here is derived from an EMBL/GenBank/DDBJ whole genome shotgun (WGS) entry which is preliminary data.</text>
</comment>
<proteinExistence type="predicted"/>
<accession>A0A9W5AZE5</accession>
<feature type="coiled-coil region" evidence="1">
    <location>
        <begin position="159"/>
        <end position="186"/>
    </location>
</feature>
<keyword evidence="1" id="KW-0175">Coiled coil</keyword>
<evidence type="ECO:0000313" key="2">
    <source>
        <dbReference type="EMBL" id="CUW87551.1"/>
    </source>
</evidence>
<reference evidence="2 3" key="1">
    <citation type="submission" date="2016-01" db="EMBL/GenBank/DDBJ databases">
        <authorList>
            <person name="Regsiter A."/>
            <person name="william w."/>
        </authorList>
    </citation>
    <scope>NUCLEOTIDE SEQUENCE [LARGE SCALE GENOMIC DNA]</scope>
    <source>
        <strain evidence="2 3">CFBP 5494</strain>
    </source>
</reference>
<dbReference type="EMBL" id="FBVY01000004">
    <property type="protein sequence ID" value="CUW87551.1"/>
    <property type="molecule type" value="Genomic_DNA"/>
</dbReference>
<protein>
    <submittedName>
        <fullName evidence="2">Uncharacterized protein</fullName>
    </submittedName>
</protein>
<name>A0A9W5AZE5_9HYPH</name>
<organism evidence="2 3">
    <name type="scientific">Agrobacterium genomosp. 2 str. CFBP 5494</name>
    <dbReference type="NCBI Taxonomy" id="1183436"/>
    <lineage>
        <taxon>Bacteria</taxon>
        <taxon>Pseudomonadati</taxon>
        <taxon>Pseudomonadota</taxon>
        <taxon>Alphaproteobacteria</taxon>
        <taxon>Hyphomicrobiales</taxon>
        <taxon>Rhizobiaceae</taxon>
        <taxon>Rhizobium/Agrobacterium group</taxon>
        <taxon>Agrobacterium</taxon>
        <taxon>Agrobacterium tumefaciens complex</taxon>
    </lineage>
</organism>
<evidence type="ECO:0000313" key="3">
    <source>
        <dbReference type="Proteomes" id="UP000191933"/>
    </source>
</evidence>
<keyword evidence="3" id="KW-1185">Reference proteome</keyword>